<evidence type="ECO:0000256" key="1">
    <source>
        <dbReference type="SAM" id="Phobius"/>
    </source>
</evidence>
<keyword evidence="3" id="KW-1185">Reference proteome</keyword>
<feature type="transmembrane region" description="Helical" evidence="1">
    <location>
        <begin position="129"/>
        <end position="148"/>
    </location>
</feature>
<keyword evidence="1" id="KW-0812">Transmembrane</keyword>
<proteinExistence type="predicted"/>
<protein>
    <submittedName>
        <fullName evidence="2">Uncharacterized protein</fullName>
    </submittedName>
</protein>
<dbReference type="Proteomes" id="UP001561046">
    <property type="component" value="Unassembled WGS sequence"/>
</dbReference>
<organism evidence="2 3">
    <name type="scientific">Comamonas guangdongensis</name>
    <dbReference type="NCBI Taxonomy" id="510515"/>
    <lineage>
        <taxon>Bacteria</taxon>
        <taxon>Pseudomonadati</taxon>
        <taxon>Pseudomonadota</taxon>
        <taxon>Betaproteobacteria</taxon>
        <taxon>Burkholderiales</taxon>
        <taxon>Comamonadaceae</taxon>
        <taxon>Comamonas</taxon>
    </lineage>
</organism>
<evidence type="ECO:0000313" key="2">
    <source>
        <dbReference type="EMBL" id="MEX8194182.1"/>
    </source>
</evidence>
<sequence length="257" mass="28771">MYFTITTEVQMVLAICLFYLYDAALALQPEQGLLRAGRGQWRVRLASEGFELRRNWLLWPPLWLPHQPLYKLRWNPAHIALPGEQAAARSLAAHAASFKAFAPPLYLLAAALFIALPAALFVLHSEQALLMLLALIYLCTLWLSLLTLRHARLGHSERGLARSIALQIMLCPPFALNAVRKLSLAHGTPADLLQSAERLMAARPWSELAQRVQAVMEQEMQEIAELPEYAQHHARMQTALEALKASHRPAPADDQGL</sequence>
<keyword evidence="1" id="KW-1133">Transmembrane helix</keyword>
<accession>A0ABV3ZXA4</accession>
<feature type="transmembrane region" description="Helical" evidence="1">
    <location>
        <begin position="105"/>
        <end position="123"/>
    </location>
</feature>
<dbReference type="EMBL" id="JBFYGN010000018">
    <property type="protein sequence ID" value="MEX8194182.1"/>
    <property type="molecule type" value="Genomic_DNA"/>
</dbReference>
<comment type="caution">
    <text evidence="2">The sequence shown here is derived from an EMBL/GenBank/DDBJ whole genome shotgun (WGS) entry which is preliminary data.</text>
</comment>
<gene>
    <name evidence="2" type="ORF">AB6724_15180</name>
</gene>
<evidence type="ECO:0000313" key="3">
    <source>
        <dbReference type="Proteomes" id="UP001561046"/>
    </source>
</evidence>
<reference evidence="2 3" key="1">
    <citation type="journal article" date="2013" name="Int. J. Syst. Evol. Microbiol.">
        <title>Comamonas guangdongensis sp. nov., isolated from subterranean forest sediment, and emended description of the genus Comamonas.</title>
        <authorList>
            <person name="Zhang J."/>
            <person name="Wang Y."/>
            <person name="Zhou S."/>
            <person name="Wu C."/>
            <person name="He J."/>
            <person name="Li F."/>
        </authorList>
    </citation>
    <scope>NUCLEOTIDE SEQUENCE [LARGE SCALE GENOMIC DNA]</scope>
    <source>
        <strain evidence="2 3">CCTCC AB2011133</strain>
    </source>
</reference>
<name>A0ABV3ZXA4_9BURK</name>
<dbReference type="RefSeq" id="WP_369339365.1">
    <property type="nucleotide sequence ID" value="NZ_JBFYGN010000018.1"/>
</dbReference>
<keyword evidence="1" id="KW-0472">Membrane</keyword>